<reference evidence="1 2" key="1">
    <citation type="journal article" date="2015" name="Nature">
        <title>rRNA introns, odd ribosomes, and small enigmatic genomes across a large radiation of phyla.</title>
        <authorList>
            <person name="Brown C.T."/>
            <person name="Hug L.A."/>
            <person name="Thomas B.C."/>
            <person name="Sharon I."/>
            <person name="Castelle C.J."/>
            <person name="Singh A."/>
            <person name="Wilkins M.J."/>
            <person name="Williams K.H."/>
            <person name="Banfield J.F."/>
        </authorList>
    </citation>
    <scope>NUCLEOTIDE SEQUENCE [LARGE SCALE GENOMIC DNA]</scope>
</reference>
<name>A0A0G1IVA2_9BACT</name>
<proteinExistence type="predicted"/>
<evidence type="ECO:0000313" key="2">
    <source>
        <dbReference type="Proteomes" id="UP000033945"/>
    </source>
</evidence>
<dbReference type="EMBL" id="LCIT01000005">
    <property type="protein sequence ID" value="KKT63316.1"/>
    <property type="molecule type" value="Genomic_DNA"/>
</dbReference>
<protein>
    <submittedName>
        <fullName evidence="1">Uncharacterized protein</fullName>
    </submittedName>
</protein>
<dbReference type="AlphaFoldDB" id="A0A0G1IVA2"/>
<accession>A0A0G1IVA2</accession>
<dbReference type="Proteomes" id="UP000033945">
    <property type="component" value="Unassembled WGS sequence"/>
</dbReference>
<gene>
    <name evidence="1" type="ORF">UW55_C0005G0031</name>
</gene>
<comment type="caution">
    <text evidence="1">The sequence shown here is derived from an EMBL/GenBank/DDBJ whole genome shotgun (WGS) entry which is preliminary data.</text>
</comment>
<sequence>MWEEKTLYAVFFNRHHRRCGFRTVLERDYFMKEGIEQETENRKVSKYRVYKEHLRQYVQEKGYDAKVTRALYLNQEAT</sequence>
<evidence type="ECO:0000313" key="1">
    <source>
        <dbReference type="EMBL" id="KKT63316.1"/>
    </source>
</evidence>
<organism evidence="1 2">
    <name type="scientific">Candidatus Giovannonibacteria bacterium GW2011_GWA2_44_26</name>
    <dbReference type="NCBI Taxonomy" id="1618648"/>
    <lineage>
        <taxon>Bacteria</taxon>
        <taxon>Candidatus Giovannoniibacteriota</taxon>
    </lineage>
</organism>